<sequence length="293" mass="33356">MPSQGPLIPRRRLGQLLRELREAAGMHLEDAAEKLECSVSKVSRLETGRGIPKQRDVRDLLALYEVDDQKLIDRLVRLAGDGRRQAWWQDLSEIVSTNMDTFIALESEATNLRYCVQSVIPGVFQTAEYARELFRALYPRDTEQALQKRVDLRLGRQASFAEREDKPRVSAIMDEATLHRMVGGPEVMDGQLRALLEASERQDVTLRIYPFSAGPDLGNQCTFVVFTFESEYDRNSVHIELGAGDRWLEQESDVLRYARLFDDLGRKCLSVEESRAKISSMIGTYTSKDQPAQ</sequence>
<evidence type="ECO:0000313" key="3">
    <source>
        <dbReference type="Proteomes" id="UP000199651"/>
    </source>
</evidence>
<dbReference type="SUPFAM" id="SSF47413">
    <property type="entry name" value="lambda repressor-like DNA-binding domains"/>
    <property type="match status" value="1"/>
</dbReference>
<dbReference type="OrthoDB" id="4285266at2"/>
<organism evidence="2 3">
    <name type="scientific">Actinokineospora alba</name>
    <dbReference type="NCBI Taxonomy" id="504798"/>
    <lineage>
        <taxon>Bacteria</taxon>
        <taxon>Bacillati</taxon>
        <taxon>Actinomycetota</taxon>
        <taxon>Actinomycetes</taxon>
        <taxon>Pseudonocardiales</taxon>
        <taxon>Pseudonocardiaceae</taxon>
        <taxon>Actinokineospora</taxon>
    </lineage>
</organism>
<keyword evidence="3" id="KW-1185">Reference proteome</keyword>
<gene>
    <name evidence="2" type="ORF">SAMN05192558_111171</name>
</gene>
<dbReference type="Proteomes" id="UP000199651">
    <property type="component" value="Unassembled WGS sequence"/>
</dbReference>
<dbReference type="EMBL" id="FNJB01000011">
    <property type="protein sequence ID" value="SDP65202.1"/>
    <property type="molecule type" value="Genomic_DNA"/>
</dbReference>
<dbReference type="AlphaFoldDB" id="A0A1H0UFY6"/>
<dbReference type="SMART" id="SM00530">
    <property type="entry name" value="HTH_XRE"/>
    <property type="match status" value="1"/>
</dbReference>
<protein>
    <submittedName>
        <fullName evidence="2">Helix-turn-helix domain-containing protein</fullName>
    </submittedName>
</protein>
<dbReference type="STRING" id="504798.SAMN05421871_101410"/>
<dbReference type="RefSeq" id="WP_091381792.1">
    <property type="nucleotide sequence ID" value="NZ_FNDV01000001.1"/>
</dbReference>
<proteinExistence type="predicted"/>
<dbReference type="InterPro" id="IPR001387">
    <property type="entry name" value="Cro/C1-type_HTH"/>
</dbReference>
<accession>A0A1H0UFY6</accession>
<dbReference type="GO" id="GO:0003677">
    <property type="term" value="F:DNA binding"/>
    <property type="evidence" value="ECO:0007669"/>
    <property type="project" value="InterPro"/>
</dbReference>
<reference evidence="3" key="1">
    <citation type="submission" date="2016-10" db="EMBL/GenBank/DDBJ databases">
        <authorList>
            <person name="Varghese N."/>
            <person name="Submissions S."/>
        </authorList>
    </citation>
    <scope>NUCLEOTIDE SEQUENCE [LARGE SCALE GENOMIC DNA]</scope>
    <source>
        <strain evidence="3">IBRC-M 10655</strain>
    </source>
</reference>
<dbReference type="InterPro" id="IPR010982">
    <property type="entry name" value="Lambda_DNA-bd_dom_sf"/>
</dbReference>
<dbReference type="Pfam" id="PF19054">
    <property type="entry name" value="DUF5753"/>
    <property type="match status" value="1"/>
</dbReference>
<dbReference type="PROSITE" id="PS50943">
    <property type="entry name" value="HTH_CROC1"/>
    <property type="match status" value="1"/>
</dbReference>
<name>A0A1H0UFY6_9PSEU</name>
<dbReference type="InterPro" id="IPR043917">
    <property type="entry name" value="DUF5753"/>
</dbReference>
<dbReference type="Pfam" id="PF13560">
    <property type="entry name" value="HTH_31"/>
    <property type="match status" value="1"/>
</dbReference>
<feature type="domain" description="HTH cro/C1-type" evidence="1">
    <location>
        <begin position="17"/>
        <end position="71"/>
    </location>
</feature>
<dbReference type="CDD" id="cd00093">
    <property type="entry name" value="HTH_XRE"/>
    <property type="match status" value="1"/>
</dbReference>
<evidence type="ECO:0000259" key="1">
    <source>
        <dbReference type="PROSITE" id="PS50943"/>
    </source>
</evidence>
<dbReference type="Gene3D" id="1.10.260.40">
    <property type="entry name" value="lambda repressor-like DNA-binding domains"/>
    <property type="match status" value="1"/>
</dbReference>
<evidence type="ECO:0000313" key="2">
    <source>
        <dbReference type="EMBL" id="SDP65202.1"/>
    </source>
</evidence>